<dbReference type="Proteomes" id="UP000325113">
    <property type="component" value="Unassembled WGS sequence"/>
</dbReference>
<dbReference type="EMBL" id="VLTO01000109">
    <property type="protein sequence ID" value="KAA0163701.1"/>
    <property type="molecule type" value="Genomic_DNA"/>
</dbReference>
<evidence type="ECO:0000256" key="2">
    <source>
        <dbReference type="ARBA" id="ARBA00022692"/>
    </source>
</evidence>
<dbReference type="PANTHER" id="PTHR12763">
    <property type="match status" value="1"/>
</dbReference>
<dbReference type="EMBL" id="VLTN01000014">
    <property type="protein sequence ID" value="KAA0153933.1"/>
    <property type="molecule type" value="Genomic_DNA"/>
</dbReference>
<keyword evidence="14" id="KW-1185">Reference proteome</keyword>
<evidence type="ECO:0000256" key="6">
    <source>
        <dbReference type="ARBA" id="ARBA00023136"/>
    </source>
</evidence>
<comment type="similarity">
    <text evidence="7">Belongs to the TIM14 family.</text>
</comment>
<keyword evidence="5" id="KW-0496">Mitochondrion</keyword>
<evidence type="ECO:0000313" key="9">
    <source>
        <dbReference type="EMBL" id="KAA0147740.1"/>
    </source>
</evidence>
<evidence type="ECO:0000256" key="4">
    <source>
        <dbReference type="ARBA" id="ARBA00022989"/>
    </source>
</evidence>
<gene>
    <name evidence="12" type="ORF">FNF27_07902</name>
    <name evidence="10" type="ORF">FNF28_07201</name>
    <name evidence="11" type="ORF">FNF29_02921</name>
    <name evidence="9" type="ORF">FNF31_07539</name>
</gene>
<dbReference type="Proteomes" id="UP000323011">
    <property type="component" value="Unassembled WGS sequence"/>
</dbReference>
<evidence type="ECO:0000313" key="10">
    <source>
        <dbReference type="EMBL" id="KAA0150910.1"/>
    </source>
</evidence>
<dbReference type="PANTHER" id="PTHR12763:SF28">
    <property type="entry name" value="GEO10507P1-RELATED"/>
    <property type="match status" value="1"/>
</dbReference>
<dbReference type="GO" id="GO:0001405">
    <property type="term" value="C:PAM complex, Tim23 associated import motor"/>
    <property type="evidence" value="ECO:0007669"/>
    <property type="project" value="TreeGrafter"/>
</dbReference>
<dbReference type="OrthoDB" id="240298at2759"/>
<accession>A0A5A8CLC9</accession>
<dbReference type="CDD" id="cd06257">
    <property type="entry name" value="DnaJ"/>
    <property type="match status" value="1"/>
</dbReference>
<evidence type="ECO:0000313" key="11">
    <source>
        <dbReference type="EMBL" id="KAA0153933.1"/>
    </source>
</evidence>
<evidence type="ECO:0000313" key="14">
    <source>
        <dbReference type="Proteomes" id="UP000323011"/>
    </source>
</evidence>
<keyword evidence="2" id="KW-0812">Transmembrane</keyword>
<evidence type="ECO:0000313" key="16">
    <source>
        <dbReference type="Proteomes" id="UP000325113"/>
    </source>
</evidence>
<proteinExistence type="inferred from homology"/>
<dbReference type="InterPro" id="IPR036869">
    <property type="entry name" value="J_dom_sf"/>
</dbReference>
<dbReference type="GO" id="GO:0001671">
    <property type="term" value="F:ATPase activator activity"/>
    <property type="evidence" value="ECO:0007669"/>
    <property type="project" value="TreeGrafter"/>
</dbReference>
<evidence type="ECO:0000313" key="15">
    <source>
        <dbReference type="Proteomes" id="UP000324907"/>
    </source>
</evidence>
<name>A0A5A8CLC9_CAFRO</name>
<evidence type="ECO:0000256" key="3">
    <source>
        <dbReference type="ARBA" id="ARBA00022792"/>
    </source>
</evidence>
<evidence type="ECO:0000313" key="12">
    <source>
        <dbReference type="EMBL" id="KAA0163701.1"/>
    </source>
</evidence>
<organism evidence="11 14">
    <name type="scientific">Cafeteria roenbergensis</name>
    <name type="common">Marine flagellate</name>
    <dbReference type="NCBI Taxonomy" id="33653"/>
    <lineage>
        <taxon>Eukaryota</taxon>
        <taxon>Sar</taxon>
        <taxon>Stramenopiles</taxon>
        <taxon>Bigyra</taxon>
        <taxon>Opalozoa</taxon>
        <taxon>Bicosoecida</taxon>
        <taxon>Cafeteriaceae</taxon>
        <taxon>Cafeteria</taxon>
    </lineage>
</organism>
<evidence type="ECO:0000259" key="8">
    <source>
        <dbReference type="SMART" id="SM00271"/>
    </source>
</evidence>
<keyword evidence="6" id="KW-0472">Membrane</keyword>
<protein>
    <recommendedName>
        <fullName evidence="8">J domain-containing protein</fullName>
    </recommendedName>
</protein>
<dbReference type="SUPFAM" id="SSF46565">
    <property type="entry name" value="Chaperone J-domain"/>
    <property type="match status" value="1"/>
</dbReference>
<reference evidence="13 14" key="1">
    <citation type="submission" date="2019-07" db="EMBL/GenBank/DDBJ databases">
        <title>Genomes of Cafeteria roenbergensis.</title>
        <authorList>
            <person name="Fischer M.G."/>
            <person name="Hackl T."/>
            <person name="Roman M."/>
        </authorList>
    </citation>
    <scope>NUCLEOTIDE SEQUENCE [LARGE SCALE GENOMIC DNA]</scope>
    <source>
        <strain evidence="11 14">BVI</strain>
        <strain evidence="9 16">Cflag</strain>
        <strain evidence="12 13">E4-10P</strain>
        <strain evidence="10 15">RCC970-E3</strain>
    </source>
</reference>
<dbReference type="Proteomes" id="UP000324907">
    <property type="component" value="Unassembled WGS sequence"/>
</dbReference>
<keyword evidence="4" id="KW-1133">Transmembrane helix</keyword>
<evidence type="ECO:0000256" key="5">
    <source>
        <dbReference type="ARBA" id="ARBA00023128"/>
    </source>
</evidence>
<feature type="domain" description="J" evidence="8">
    <location>
        <begin position="142"/>
        <end position="196"/>
    </location>
</feature>
<evidence type="ECO:0000313" key="13">
    <source>
        <dbReference type="Proteomes" id="UP000322899"/>
    </source>
</evidence>
<evidence type="ECO:0000256" key="1">
    <source>
        <dbReference type="ARBA" id="ARBA00004434"/>
    </source>
</evidence>
<sequence length="199" mass="20659">MATSRVLSRLGLRRVAAAAGRSGARDPLVAGSLASAPGARALSVAAVRAPADVDHAARVSPVARSQGGGLAPGDLTRKALFHASARSEVVGPLVAGLSVAAGAIVIRYGIEAYNRMASMPVSKTSTVRKNYKGPFEDAMSRREAALILGCRESSNPDTVRARHRKLLIKNHPDRGGSTFISIKVNEAKAVLLGEKNASS</sequence>
<dbReference type="EMBL" id="VLTM01000159">
    <property type="protein sequence ID" value="KAA0147740.1"/>
    <property type="molecule type" value="Genomic_DNA"/>
</dbReference>
<dbReference type="AlphaFoldDB" id="A0A5A8CLC9"/>
<keyword evidence="3" id="KW-0999">Mitochondrion inner membrane</keyword>
<comment type="subcellular location">
    <subcellularLocation>
        <location evidence="1">Mitochondrion inner membrane</location>
        <topology evidence="1">Single-pass membrane protein</topology>
    </subcellularLocation>
</comment>
<dbReference type="SMART" id="SM00271">
    <property type="entry name" value="DnaJ"/>
    <property type="match status" value="1"/>
</dbReference>
<dbReference type="InterPro" id="IPR001623">
    <property type="entry name" value="DnaJ_domain"/>
</dbReference>
<dbReference type="FunFam" id="1.10.287.110:FF:000001">
    <property type="entry name" value="Import inner membrane translocase subunit tim14"/>
    <property type="match status" value="1"/>
</dbReference>
<comment type="caution">
    <text evidence="11">The sequence shown here is derived from an EMBL/GenBank/DDBJ whole genome shotgun (WGS) entry which is preliminary data.</text>
</comment>
<dbReference type="GO" id="GO:0030150">
    <property type="term" value="P:protein import into mitochondrial matrix"/>
    <property type="evidence" value="ECO:0007669"/>
    <property type="project" value="TreeGrafter"/>
</dbReference>
<evidence type="ECO:0000256" key="7">
    <source>
        <dbReference type="ARBA" id="ARBA00038105"/>
    </source>
</evidence>
<dbReference type="Proteomes" id="UP000322899">
    <property type="component" value="Unassembled WGS sequence"/>
</dbReference>
<dbReference type="Gene3D" id="1.10.287.110">
    <property type="entry name" value="DnaJ domain"/>
    <property type="match status" value="1"/>
</dbReference>
<dbReference type="EMBL" id="VLTL01000224">
    <property type="protein sequence ID" value="KAA0150910.1"/>
    <property type="molecule type" value="Genomic_DNA"/>
</dbReference>